<organism evidence="2 3">
    <name type="scientific">Romanomermis culicivorax</name>
    <name type="common">Nematode worm</name>
    <dbReference type="NCBI Taxonomy" id="13658"/>
    <lineage>
        <taxon>Eukaryota</taxon>
        <taxon>Metazoa</taxon>
        <taxon>Ecdysozoa</taxon>
        <taxon>Nematoda</taxon>
        <taxon>Enoplea</taxon>
        <taxon>Dorylaimia</taxon>
        <taxon>Mermithida</taxon>
        <taxon>Mermithoidea</taxon>
        <taxon>Mermithidae</taxon>
        <taxon>Romanomermis</taxon>
    </lineage>
</organism>
<dbReference type="AlphaFoldDB" id="A0A915KQF1"/>
<feature type="region of interest" description="Disordered" evidence="1">
    <location>
        <begin position="1"/>
        <end position="25"/>
    </location>
</feature>
<evidence type="ECO:0000313" key="2">
    <source>
        <dbReference type="Proteomes" id="UP000887565"/>
    </source>
</evidence>
<sequence>MKNTNPDIAQTNINPTLASCSHKKIPNPPTIIMTDLTTPQAMTARAFPKTSPQTFGATHPNPAPTIPKTALD</sequence>
<dbReference type="PROSITE" id="PS51257">
    <property type="entry name" value="PROKAR_LIPOPROTEIN"/>
    <property type="match status" value="1"/>
</dbReference>
<accession>A0A915KQF1</accession>
<dbReference type="WBParaSite" id="nRc.2.0.1.t40699-RA">
    <property type="protein sequence ID" value="nRc.2.0.1.t40699-RA"/>
    <property type="gene ID" value="nRc.2.0.1.g40699"/>
</dbReference>
<dbReference type="Proteomes" id="UP000887565">
    <property type="component" value="Unplaced"/>
</dbReference>
<keyword evidence="2" id="KW-1185">Reference proteome</keyword>
<evidence type="ECO:0000313" key="3">
    <source>
        <dbReference type="WBParaSite" id="nRc.2.0.1.t40699-RA"/>
    </source>
</evidence>
<feature type="region of interest" description="Disordered" evidence="1">
    <location>
        <begin position="50"/>
        <end position="72"/>
    </location>
</feature>
<protein>
    <submittedName>
        <fullName evidence="3">Uncharacterized protein</fullName>
    </submittedName>
</protein>
<proteinExistence type="predicted"/>
<evidence type="ECO:0000256" key="1">
    <source>
        <dbReference type="SAM" id="MobiDB-lite"/>
    </source>
</evidence>
<reference evidence="3" key="1">
    <citation type="submission" date="2022-11" db="UniProtKB">
        <authorList>
            <consortium name="WormBaseParasite"/>
        </authorList>
    </citation>
    <scope>IDENTIFICATION</scope>
</reference>
<feature type="compositionally biased region" description="Polar residues" evidence="1">
    <location>
        <begin position="1"/>
        <end position="19"/>
    </location>
</feature>
<name>A0A915KQF1_ROMCU</name>